<reference evidence="8" key="1">
    <citation type="journal article" date="2019" name="Int. J. Syst. Evol. Microbiol.">
        <title>The Global Catalogue of Microorganisms (GCM) 10K type strain sequencing project: providing services to taxonomists for standard genome sequencing and annotation.</title>
        <authorList>
            <consortium name="The Broad Institute Genomics Platform"/>
            <consortium name="The Broad Institute Genome Sequencing Center for Infectious Disease"/>
            <person name="Wu L."/>
            <person name="Ma J."/>
        </authorList>
    </citation>
    <scope>NUCLEOTIDE SEQUENCE [LARGE SCALE GENOMIC DNA]</scope>
    <source>
        <strain evidence="8">NCAIM B.02333</strain>
    </source>
</reference>
<keyword evidence="5 6" id="KW-0472">Membrane</keyword>
<comment type="caution">
    <text evidence="7">The sequence shown here is derived from an EMBL/GenBank/DDBJ whole genome shotgun (WGS) entry which is preliminary data.</text>
</comment>
<dbReference type="PANTHER" id="PTHR30250:SF11">
    <property type="entry name" value="O-ANTIGEN TRANSPORTER-RELATED"/>
    <property type="match status" value="1"/>
</dbReference>
<dbReference type="RefSeq" id="WP_340295325.1">
    <property type="nucleotide sequence ID" value="NZ_JBBEOI010000228.1"/>
</dbReference>
<gene>
    <name evidence="7" type="ORF">ACFOLH_00800</name>
</gene>
<evidence type="ECO:0000256" key="3">
    <source>
        <dbReference type="ARBA" id="ARBA00022692"/>
    </source>
</evidence>
<feature type="transmembrane region" description="Helical" evidence="6">
    <location>
        <begin position="149"/>
        <end position="171"/>
    </location>
</feature>
<dbReference type="Pfam" id="PF01943">
    <property type="entry name" value="Polysacc_synt"/>
    <property type="match status" value="1"/>
</dbReference>
<feature type="transmembrane region" description="Helical" evidence="6">
    <location>
        <begin position="177"/>
        <end position="195"/>
    </location>
</feature>
<name>A0ABV7WBM3_9MICO</name>
<feature type="transmembrane region" description="Helical" evidence="6">
    <location>
        <begin position="117"/>
        <end position="137"/>
    </location>
</feature>
<keyword evidence="8" id="KW-1185">Reference proteome</keyword>
<feature type="transmembrane region" description="Helical" evidence="6">
    <location>
        <begin position="341"/>
        <end position="368"/>
    </location>
</feature>
<feature type="transmembrane region" description="Helical" evidence="6">
    <location>
        <begin position="463"/>
        <end position="481"/>
    </location>
</feature>
<evidence type="ECO:0000256" key="6">
    <source>
        <dbReference type="SAM" id="Phobius"/>
    </source>
</evidence>
<evidence type="ECO:0000313" key="8">
    <source>
        <dbReference type="Proteomes" id="UP001595685"/>
    </source>
</evidence>
<dbReference type="Proteomes" id="UP001595685">
    <property type="component" value="Unassembled WGS sequence"/>
</dbReference>
<comment type="subcellular location">
    <subcellularLocation>
        <location evidence="1">Cell membrane</location>
        <topology evidence="1">Multi-pass membrane protein</topology>
    </subcellularLocation>
</comment>
<feature type="transmembrane region" description="Helical" evidence="6">
    <location>
        <begin position="84"/>
        <end position="105"/>
    </location>
</feature>
<keyword evidence="2" id="KW-1003">Cell membrane</keyword>
<evidence type="ECO:0000256" key="1">
    <source>
        <dbReference type="ARBA" id="ARBA00004651"/>
    </source>
</evidence>
<evidence type="ECO:0000256" key="2">
    <source>
        <dbReference type="ARBA" id="ARBA00022475"/>
    </source>
</evidence>
<feature type="transmembrane region" description="Helical" evidence="6">
    <location>
        <begin position="314"/>
        <end position="335"/>
    </location>
</feature>
<evidence type="ECO:0000256" key="5">
    <source>
        <dbReference type="ARBA" id="ARBA00023136"/>
    </source>
</evidence>
<dbReference type="InterPro" id="IPR002797">
    <property type="entry name" value="Polysacc_synth"/>
</dbReference>
<keyword evidence="4 6" id="KW-1133">Transmembrane helix</keyword>
<feature type="transmembrane region" description="Helical" evidence="6">
    <location>
        <begin position="12"/>
        <end position="35"/>
    </location>
</feature>
<dbReference type="PANTHER" id="PTHR30250">
    <property type="entry name" value="PST FAMILY PREDICTED COLANIC ACID TRANSPORTER"/>
    <property type="match status" value="1"/>
</dbReference>
<dbReference type="EMBL" id="JBHRWW010000001">
    <property type="protein sequence ID" value="MFC3686875.1"/>
    <property type="molecule type" value="Genomic_DNA"/>
</dbReference>
<accession>A0ABV7WBM3</accession>
<feature type="transmembrane region" description="Helical" evidence="6">
    <location>
        <begin position="435"/>
        <end position="457"/>
    </location>
</feature>
<keyword evidence="3 6" id="KW-0812">Transmembrane</keyword>
<feature type="transmembrane region" description="Helical" evidence="6">
    <location>
        <begin position="403"/>
        <end position="423"/>
    </location>
</feature>
<organism evidence="7 8">
    <name type="scientific">Aquipuribacter hungaricus</name>
    <dbReference type="NCBI Taxonomy" id="545624"/>
    <lineage>
        <taxon>Bacteria</taxon>
        <taxon>Bacillati</taxon>
        <taxon>Actinomycetota</taxon>
        <taxon>Actinomycetes</taxon>
        <taxon>Micrococcales</taxon>
        <taxon>Intrasporangiaceae</taxon>
        <taxon>Aquipuribacter</taxon>
    </lineage>
</organism>
<feature type="transmembrane region" description="Helical" evidence="6">
    <location>
        <begin position="41"/>
        <end position="64"/>
    </location>
</feature>
<sequence>MAERLGRAGLVSLAGGATGAVAGLALSVLVGRAYGDTGAGLFFSTVAVFTIAANVLELGADTALVRQLSRAAALGEPHRARSTVLVAVVPVLVVGGLALALLWWAVPSFLDGATGEAVRRVLPLALVASLLAVVLGASRGLGRIVPFTLLWSVGLPATRLLLVAGAVALGLDVGTSLDAWAVAAVPALLVSVVVLHRALRGTVPAPGTAAPGVPQPVRRRLAGEAREFWGFAAARGVAAALEILLSWVDVVLVAVLASPAAAGVYAVVSRAVTAGLLVDTAARVAVSPRMSALLATGHRVDAGRLQALATRAMVLLAWPFYVTLGLFAPAVLGLFGPEFVVGAPAMAVLCGAMMLLVGAGMTQTLLLMGGRSRWQMTNKAVALAVLVVGDVLLVPGLGVLGAALAWAAAIAVDTVLAVVQVDRGLGVAIRPRDQLLAGALSLGVVGGVGAVVAATVGRDLTGLAMHAAVAVPAYALACVLLRRRLGLSAELLRGRPGAPAAGSAAPAPVEG</sequence>
<evidence type="ECO:0000256" key="4">
    <source>
        <dbReference type="ARBA" id="ARBA00022989"/>
    </source>
</evidence>
<dbReference type="InterPro" id="IPR050833">
    <property type="entry name" value="Poly_Biosynth_Transport"/>
</dbReference>
<proteinExistence type="predicted"/>
<evidence type="ECO:0000313" key="7">
    <source>
        <dbReference type="EMBL" id="MFC3686875.1"/>
    </source>
</evidence>
<feature type="transmembrane region" description="Helical" evidence="6">
    <location>
        <begin position="380"/>
        <end position="397"/>
    </location>
</feature>
<protein>
    <submittedName>
        <fullName evidence="7">Lipopolysaccharide biosynthesis protein</fullName>
    </submittedName>
</protein>